<keyword evidence="4 6" id="KW-0862">Zinc</keyword>
<protein>
    <recommendedName>
        <fullName evidence="11">Oligoendopeptidase F</fullName>
    </recommendedName>
</protein>
<evidence type="ECO:0000256" key="5">
    <source>
        <dbReference type="ARBA" id="ARBA00023049"/>
    </source>
</evidence>
<sequence length="592" mass="69116">MKNKLPSENPKATLLPSWDLSSLYKSITDPKIAKDLKLTLRKAKSFNKKYKGSLESITAKKLVGIISRYETILQEAVKPVTFATLVFAENSNNSKNSAFYQEMKAKHLEIYQQVLFFELELLQLPENKLVGLTKDEALQNYHHFLKLLLINKSHRLSEQEEKIFNDKSLTGSGAFVRLFDEELARKKFEFTLRGKKKLLNESELLELFHSADREIRKTAALALSKGLQEELKRLTFITNILVEDKAVNDRYFKYQYPEESRHLANEIDREIVETLTRVVTKNYKIVQEYYTFKKSVLGYKTLEVYDVYAPSGKTTKKISYQEAKNITLSSFTKFTPDYSRAAKLFFDKNWIDAGIKEGKRGGAFCEYVTPDTHPYVLLNYFGNIRDVLTLAHELGHGVNAYYSRKQTYLNFDWPLILAETASVFAEMLVFDHLKEEFSPREKFSLYMSKVEDIFATIFRQISMYQFEQDIHHMRRKKGELTAEEIGKLWNKRRREMFGKSVEVSTDYNSWWSYIPHFKHTPFYVYAYAFGELLTLSLYNQYKQDKQKFVPKYLELLSAGGTKTPEELLKPLGVNLKDEKFWQGGVDLIKNLV</sequence>
<evidence type="ECO:0000256" key="6">
    <source>
        <dbReference type="RuleBase" id="RU003435"/>
    </source>
</evidence>
<evidence type="ECO:0000259" key="7">
    <source>
        <dbReference type="Pfam" id="PF01432"/>
    </source>
</evidence>
<dbReference type="NCBIfam" id="TIGR02290">
    <property type="entry name" value="M3_fam_3"/>
    <property type="match status" value="1"/>
</dbReference>
<keyword evidence="2 6" id="KW-0479">Metal-binding</keyword>
<keyword evidence="5 6" id="KW-0482">Metalloprotease</keyword>
<feature type="domain" description="Peptidase M3A/M3B catalytic" evidence="7">
    <location>
        <begin position="208"/>
        <end position="582"/>
    </location>
</feature>
<evidence type="ECO:0000256" key="2">
    <source>
        <dbReference type="ARBA" id="ARBA00022723"/>
    </source>
</evidence>
<evidence type="ECO:0000313" key="9">
    <source>
        <dbReference type="EMBL" id="OGY12048.1"/>
    </source>
</evidence>
<accession>A0A1G1V9C3</accession>
<evidence type="ECO:0000256" key="4">
    <source>
        <dbReference type="ARBA" id="ARBA00022833"/>
    </source>
</evidence>
<evidence type="ECO:0000259" key="8">
    <source>
        <dbReference type="Pfam" id="PF08439"/>
    </source>
</evidence>
<dbReference type="Proteomes" id="UP000178272">
    <property type="component" value="Unassembled WGS sequence"/>
</dbReference>
<dbReference type="InterPro" id="IPR013647">
    <property type="entry name" value="OligopepF_N_dom"/>
</dbReference>
<dbReference type="STRING" id="1797517.A3F61_03345"/>
<comment type="similarity">
    <text evidence="6">Belongs to the peptidase M3 family.</text>
</comment>
<reference evidence="9 10" key="1">
    <citation type="journal article" date="2016" name="Nat. Commun.">
        <title>Thousands of microbial genomes shed light on interconnected biogeochemical processes in an aquifer system.</title>
        <authorList>
            <person name="Anantharaman K."/>
            <person name="Brown C.T."/>
            <person name="Hug L.A."/>
            <person name="Sharon I."/>
            <person name="Castelle C.J."/>
            <person name="Probst A.J."/>
            <person name="Thomas B.C."/>
            <person name="Singh A."/>
            <person name="Wilkins M.J."/>
            <person name="Karaoz U."/>
            <person name="Brodie E.L."/>
            <person name="Williams K.H."/>
            <person name="Hubbard S.S."/>
            <person name="Banfield J.F."/>
        </authorList>
    </citation>
    <scope>NUCLEOTIDE SEQUENCE [LARGE SCALE GENOMIC DNA]</scope>
</reference>
<dbReference type="Gene3D" id="1.10.1370.20">
    <property type="entry name" value="Oligoendopeptidase f, C-terminal domain"/>
    <property type="match status" value="1"/>
</dbReference>
<dbReference type="AlphaFoldDB" id="A0A1G1V9C3"/>
<dbReference type="Pfam" id="PF01432">
    <property type="entry name" value="Peptidase_M3"/>
    <property type="match status" value="1"/>
</dbReference>
<dbReference type="PANTHER" id="PTHR34217:SF1">
    <property type="entry name" value="CARBOXYPEPTIDASE 1"/>
    <property type="match status" value="1"/>
</dbReference>
<comment type="caution">
    <text evidence="9">The sequence shown here is derived from an EMBL/GenBank/DDBJ whole genome shotgun (WGS) entry which is preliminary data.</text>
</comment>
<dbReference type="EMBL" id="MHCA01000027">
    <property type="protein sequence ID" value="OGY12048.1"/>
    <property type="molecule type" value="Genomic_DNA"/>
</dbReference>
<evidence type="ECO:0000313" key="10">
    <source>
        <dbReference type="Proteomes" id="UP000178272"/>
    </source>
</evidence>
<comment type="cofactor">
    <cofactor evidence="6">
        <name>Zn(2+)</name>
        <dbReference type="ChEBI" id="CHEBI:29105"/>
    </cofactor>
    <text evidence="6">Binds 1 zinc ion.</text>
</comment>
<dbReference type="InterPro" id="IPR011977">
    <property type="entry name" value="Pept_M3B_clade3"/>
</dbReference>
<organism evidence="9 10">
    <name type="scientific">Candidatus Blackburnbacteria bacterium RIFCSPHIGHO2_12_FULL_41_13b</name>
    <dbReference type="NCBI Taxonomy" id="1797517"/>
    <lineage>
        <taxon>Bacteria</taxon>
        <taxon>Candidatus Blackburniibacteriota</taxon>
    </lineage>
</organism>
<dbReference type="SUPFAM" id="SSF55486">
    <property type="entry name" value="Metalloproteases ('zincins'), catalytic domain"/>
    <property type="match status" value="1"/>
</dbReference>
<dbReference type="Gene3D" id="1.20.140.70">
    <property type="entry name" value="Oligopeptidase f, N-terminal domain"/>
    <property type="match status" value="1"/>
</dbReference>
<dbReference type="GO" id="GO:0004222">
    <property type="term" value="F:metalloendopeptidase activity"/>
    <property type="evidence" value="ECO:0007669"/>
    <property type="project" value="InterPro"/>
</dbReference>
<keyword evidence="1 6" id="KW-0645">Protease</keyword>
<proteinExistence type="inferred from homology"/>
<feature type="domain" description="Oligopeptidase F N-terminal" evidence="8">
    <location>
        <begin position="120"/>
        <end position="188"/>
    </location>
</feature>
<name>A0A1G1V9C3_9BACT</name>
<dbReference type="GO" id="GO:0004181">
    <property type="term" value="F:metallocarboxypeptidase activity"/>
    <property type="evidence" value="ECO:0007669"/>
    <property type="project" value="InterPro"/>
</dbReference>
<evidence type="ECO:0000256" key="1">
    <source>
        <dbReference type="ARBA" id="ARBA00022670"/>
    </source>
</evidence>
<dbReference type="GO" id="GO:0006508">
    <property type="term" value="P:proteolysis"/>
    <property type="evidence" value="ECO:0007669"/>
    <property type="project" value="UniProtKB-KW"/>
</dbReference>
<dbReference type="Pfam" id="PF08439">
    <property type="entry name" value="Peptidase_M3_N"/>
    <property type="match status" value="1"/>
</dbReference>
<dbReference type="InterPro" id="IPR001567">
    <property type="entry name" value="Pept_M3A_M3B_dom"/>
</dbReference>
<dbReference type="CDD" id="cd09610">
    <property type="entry name" value="M3B_PepF"/>
    <property type="match status" value="1"/>
</dbReference>
<gene>
    <name evidence="9" type="ORF">A3F61_03345</name>
</gene>
<dbReference type="PANTHER" id="PTHR34217">
    <property type="entry name" value="METAL-DEPENDENT CARBOXYPEPTIDASE"/>
    <property type="match status" value="1"/>
</dbReference>
<feature type="non-terminal residue" evidence="9">
    <location>
        <position position="592"/>
    </location>
</feature>
<dbReference type="InterPro" id="IPR042088">
    <property type="entry name" value="OligoPept_F_C"/>
</dbReference>
<evidence type="ECO:0008006" key="11">
    <source>
        <dbReference type="Google" id="ProtNLM"/>
    </source>
</evidence>
<keyword evidence="3 6" id="KW-0378">Hydrolase</keyword>
<dbReference type="GO" id="GO:0046872">
    <property type="term" value="F:metal ion binding"/>
    <property type="evidence" value="ECO:0007669"/>
    <property type="project" value="UniProtKB-UniRule"/>
</dbReference>
<evidence type="ECO:0000256" key="3">
    <source>
        <dbReference type="ARBA" id="ARBA00022801"/>
    </source>
</evidence>
<dbReference type="InterPro" id="IPR001333">
    <property type="entry name" value="Peptidase_M32_Taq"/>
</dbReference>